<dbReference type="PANTHER" id="PTHR43804">
    <property type="entry name" value="LD18447P"/>
    <property type="match status" value="1"/>
</dbReference>
<protein>
    <submittedName>
        <fullName evidence="5">Peptide chain release factor 1</fullName>
    </submittedName>
</protein>
<evidence type="ECO:0000313" key="5">
    <source>
        <dbReference type="EMBL" id="OGC63369.1"/>
    </source>
</evidence>
<accession>A0A1F4W1S4</accession>
<dbReference type="FunFam" id="3.30.160.20:FF:000004">
    <property type="entry name" value="Peptide chain release factor 1"/>
    <property type="match status" value="1"/>
</dbReference>
<keyword evidence="2" id="KW-0488">Methylation</keyword>
<organism evidence="5 6">
    <name type="scientific">candidate division WWE3 bacterium RIFOXYA2_FULL_46_9</name>
    <dbReference type="NCBI Taxonomy" id="1802636"/>
    <lineage>
        <taxon>Bacteria</taxon>
        <taxon>Katanobacteria</taxon>
    </lineage>
</organism>
<dbReference type="GO" id="GO:0005737">
    <property type="term" value="C:cytoplasm"/>
    <property type="evidence" value="ECO:0007669"/>
    <property type="project" value="UniProtKB-ARBA"/>
</dbReference>
<reference evidence="5 6" key="1">
    <citation type="journal article" date="2016" name="Nat. Commun.">
        <title>Thousands of microbial genomes shed light on interconnected biogeochemical processes in an aquifer system.</title>
        <authorList>
            <person name="Anantharaman K."/>
            <person name="Brown C.T."/>
            <person name="Hug L.A."/>
            <person name="Sharon I."/>
            <person name="Castelle C.J."/>
            <person name="Probst A.J."/>
            <person name="Thomas B.C."/>
            <person name="Singh A."/>
            <person name="Wilkins M.J."/>
            <person name="Karaoz U."/>
            <person name="Brodie E.L."/>
            <person name="Williams K.H."/>
            <person name="Hubbard S.S."/>
            <person name="Banfield J.F."/>
        </authorList>
    </citation>
    <scope>NUCLEOTIDE SEQUENCE [LARGE SCALE GENOMIC DNA]</scope>
</reference>
<dbReference type="PANTHER" id="PTHR43804:SF7">
    <property type="entry name" value="LD18447P"/>
    <property type="match status" value="1"/>
</dbReference>
<dbReference type="InterPro" id="IPR000352">
    <property type="entry name" value="Pep_chain_release_fac_I"/>
</dbReference>
<comment type="similarity">
    <text evidence="1">Belongs to the prokaryotic/mitochondrial release factor family.</text>
</comment>
<dbReference type="PROSITE" id="PS00745">
    <property type="entry name" value="RF_PROK_I"/>
    <property type="match status" value="1"/>
</dbReference>
<dbReference type="InterPro" id="IPR005139">
    <property type="entry name" value="PCRF"/>
</dbReference>
<dbReference type="AlphaFoldDB" id="A0A1F4W1S4"/>
<evidence type="ECO:0000259" key="4">
    <source>
        <dbReference type="PROSITE" id="PS00745"/>
    </source>
</evidence>
<evidence type="ECO:0000256" key="1">
    <source>
        <dbReference type="ARBA" id="ARBA00010835"/>
    </source>
</evidence>
<dbReference type="Proteomes" id="UP000176614">
    <property type="component" value="Unassembled WGS sequence"/>
</dbReference>
<gene>
    <name evidence="5" type="ORF">A2264_01400</name>
</gene>
<dbReference type="EMBL" id="MEVT01000006">
    <property type="protein sequence ID" value="OGC63369.1"/>
    <property type="molecule type" value="Genomic_DNA"/>
</dbReference>
<evidence type="ECO:0000313" key="6">
    <source>
        <dbReference type="Proteomes" id="UP000176614"/>
    </source>
</evidence>
<name>A0A1F4W1S4_UNCKA</name>
<dbReference type="Pfam" id="PF03462">
    <property type="entry name" value="PCRF"/>
    <property type="match status" value="1"/>
</dbReference>
<dbReference type="InterPro" id="IPR045853">
    <property type="entry name" value="Pep_chain_release_fac_I_sf"/>
</dbReference>
<proteinExistence type="inferred from homology"/>
<keyword evidence="3" id="KW-0648">Protein biosynthesis</keyword>
<dbReference type="Gene3D" id="3.30.70.1660">
    <property type="match status" value="2"/>
</dbReference>
<dbReference type="Pfam" id="PF00472">
    <property type="entry name" value="RF-1"/>
    <property type="match status" value="1"/>
</dbReference>
<dbReference type="SMART" id="SM00937">
    <property type="entry name" value="PCRF"/>
    <property type="match status" value="1"/>
</dbReference>
<feature type="domain" description="Prokaryotic-type class I peptide chain release factors" evidence="4">
    <location>
        <begin position="189"/>
        <end position="205"/>
    </location>
</feature>
<dbReference type="InterPro" id="IPR050057">
    <property type="entry name" value="Prokaryotic/Mito_RF"/>
</dbReference>
<dbReference type="GO" id="GO:0003747">
    <property type="term" value="F:translation release factor activity"/>
    <property type="evidence" value="ECO:0007669"/>
    <property type="project" value="InterPro"/>
</dbReference>
<evidence type="ECO:0000256" key="3">
    <source>
        <dbReference type="ARBA" id="ARBA00022917"/>
    </source>
</evidence>
<dbReference type="Gene3D" id="3.30.160.20">
    <property type="match status" value="1"/>
</dbReference>
<evidence type="ECO:0000256" key="2">
    <source>
        <dbReference type="ARBA" id="ARBA00022481"/>
    </source>
</evidence>
<comment type="caution">
    <text evidence="5">The sequence shown here is derived from an EMBL/GenBank/DDBJ whole genome shotgun (WGS) entry which is preliminary data.</text>
</comment>
<sequence>MEYLEAEITRLEKALQEVRLALETEKDPQLTQLLEDEITSLQGQITGLKTPQFTLSDPDTDTKQDSNINSNIVILEIRSGTGGDEAGLFASDLLKMYTRFADLIGWKYEELFRSENSAGGIKTISIEIHGKNCYKMLVGEAGVHRVQRVPITESGGRIHTSTATVSVLPKLKKIEIEVHPDDLEWDFFRSGGKGGQNVNKVSTAVRLTHKPTGLIVECQEERYQGKNREKALEVLKSQLYNMMQEQQVGNVTELRAGQVGSGDRNEKIRTYNFPQDRITDHRVEKSWHNLEVRMNGDIEDMLAEVMENLNKV</sequence>
<dbReference type="SUPFAM" id="SSF75620">
    <property type="entry name" value="Release factor"/>
    <property type="match status" value="1"/>
</dbReference>